<gene>
    <name evidence="1" type="ORF">FOXB_05656</name>
</gene>
<organism evidence="1">
    <name type="scientific">Fusarium oxysporum (strain Fo5176)</name>
    <name type="common">Fusarium vascular wilt</name>
    <dbReference type="NCBI Taxonomy" id="660025"/>
    <lineage>
        <taxon>Eukaryota</taxon>
        <taxon>Fungi</taxon>
        <taxon>Dikarya</taxon>
        <taxon>Ascomycota</taxon>
        <taxon>Pezizomycotina</taxon>
        <taxon>Sordariomycetes</taxon>
        <taxon>Hypocreomycetidae</taxon>
        <taxon>Hypocreales</taxon>
        <taxon>Nectriaceae</taxon>
        <taxon>Fusarium</taxon>
        <taxon>Fusarium oxysporum species complex</taxon>
    </lineage>
</organism>
<evidence type="ECO:0000313" key="1">
    <source>
        <dbReference type="EMBL" id="EGU83830.1"/>
    </source>
</evidence>
<accession>F9FGX7</accession>
<proteinExistence type="predicted"/>
<protein>
    <submittedName>
        <fullName evidence="1">Uncharacterized protein</fullName>
    </submittedName>
</protein>
<sequence length="15" mass="1736">NLRGSLRTLLVIRQP</sequence>
<feature type="non-terminal residue" evidence="1">
    <location>
        <position position="1"/>
    </location>
</feature>
<dbReference type="EMBL" id="AFQF01001786">
    <property type="protein sequence ID" value="EGU83830.1"/>
    <property type="molecule type" value="Genomic_DNA"/>
</dbReference>
<name>F9FGX7_FUSOF</name>
<reference evidence="1" key="1">
    <citation type="journal article" date="2012" name="Mol. Plant Microbe Interact.">
        <title>A highly conserved effector in Fusarium oxysporum is required for full virulence on Arabidopsis.</title>
        <authorList>
            <person name="Thatcher L.F."/>
            <person name="Gardiner D.M."/>
            <person name="Kazan K."/>
            <person name="Manners J."/>
        </authorList>
    </citation>
    <scope>NUCLEOTIDE SEQUENCE [LARGE SCALE GENOMIC DNA]</scope>
    <source>
        <strain evidence="1">Fo5176</strain>
    </source>
</reference>
<comment type="caution">
    <text evidence="1">The sequence shown here is derived from an EMBL/GenBank/DDBJ whole genome shotgun (WGS) entry which is preliminary data.</text>
</comment>